<proteinExistence type="predicted"/>
<feature type="transmembrane region" description="Helical" evidence="1">
    <location>
        <begin position="109"/>
        <end position="129"/>
    </location>
</feature>
<accession>A0ABV2EKZ9</accession>
<comment type="caution">
    <text evidence="2">The sequence shown here is derived from an EMBL/GenBank/DDBJ whole genome shotgun (WGS) entry which is preliminary data.</text>
</comment>
<evidence type="ECO:0000313" key="3">
    <source>
        <dbReference type="Proteomes" id="UP001549110"/>
    </source>
</evidence>
<organism evidence="2 3">
    <name type="scientific">Phenylobacterium koreense</name>
    <dbReference type="NCBI Taxonomy" id="266125"/>
    <lineage>
        <taxon>Bacteria</taxon>
        <taxon>Pseudomonadati</taxon>
        <taxon>Pseudomonadota</taxon>
        <taxon>Alphaproteobacteria</taxon>
        <taxon>Caulobacterales</taxon>
        <taxon>Caulobacteraceae</taxon>
        <taxon>Phenylobacterium</taxon>
    </lineage>
</organism>
<feature type="transmembrane region" description="Helical" evidence="1">
    <location>
        <begin position="368"/>
        <end position="385"/>
    </location>
</feature>
<keyword evidence="1" id="KW-1133">Transmembrane helix</keyword>
<dbReference type="RefSeq" id="WP_331932045.1">
    <property type="nucleotide sequence ID" value="NZ_JBEPLU010000002.1"/>
</dbReference>
<feature type="transmembrane region" description="Helical" evidence="1">
    <location>
        <begin position="167"/>
        <end position="188"/>
    </location>
</feature>
<feature type="transmembrane region" description="Helical" evidence="1">
    <location>
        <begin position="55"/>
        <end position="75"/>
    </location>
</feature>
<dbReference type="Proteomes" id="UP001549110">
    <property type="component" value="Unassembled WGS sequence"/>
</dbReference>
<sequence length="397" mass="42835">MFSSRIDLQRTRTGHDHHRVTFVELFFDLVFVFAVTQLSHGLLKNLTPMGAVETGLLFLAVWWVWIFTCWITNWLDPERQAVRLMLIVLMLAGLFLTMSLPDAFGEKGLQFACAFVFMQVGRSSFALWALRRHNPQNYLNFVRITAWLAFSGIFWIVGGLSEGGARLALWALAVAIEFAGPSMGFWTPGLGRSASTDWVVEGGHMAERCALFVIIALGESILVTGATFAELPMTASAATAFGAAFAASVSMWWIYFDAAAERASQRIAKSDDPGRLARLAYTYIHLPLVAGIVVTAVGDELALTHPLGPVDLGTALVLLGGPGIYLAGDALFRRATIGKAPRSHLGGLLALALLAPVAGAMTPMTLSLATSGVLVAVAGSETLLLRRRERRATTSAP</sequence>
<feature type="transmembrane region" description="Helical" evidence="1">
    <location>
        <begin position="276"/>
        <end position="297"/>
    </location>
</feature>
<feature type="transmembrane region" description="Helical" evidence="1">
    <location>
        <begin position="235"/>
        <end position="255"/>
    </location>
</feature>
<dbReference type="PANTHER" id="PTHR36840:SF1">
    <property type="entry name" value="BLL5714 PROTEIN"/>
    <property type="match status" value="1"/>
</dbReference>
<keyword evidence="1" id="KW-0812">Transmembrane</keyword>
<dbReference type="PANTHER" id="PTHR36840">
    <property type="entry name" value="BLL5714 PROTEIN"/>
    <property type="match status" value="1"/>
</dbReference>
<feature type="transmembrane region" description="Helical" evidence="1">
    <location>
        <begin position="21"/>
        <end position="43"/>
    </location>
</feature>
<protein>
    <submittedName>
        <fullName evidence="2">Low temperature requirement protein LtrA</fullName>
    </submittedName>
</protein>
<feature type="transmembrane region" description="Helical" evidence="1">
    <location>
        <begin position="312"/>
        <end position="332"/>
    </location>
</feature>
<name>A0ABV2EKZ9_9CAUL</name>
<feature type="transmembrane region" description="Helical" evidence="1">
    <location>
        <begin position="344"/>
        <end position="362"/>
    </location>
</feature>
<evidence type="ECO:0000256" key="1">
    <source>
        <dbReference type="SAM" id="Phobius"/>
    </source>
</evidence>
<evidence type="ECO:0000313" key="2">
    <source>
        <dbReference type="EMBL" id="MET3527637.1"/>
    </source>
</evidence>
<keyword evidence="1" id="KW-0472">Membrane</keyword>
<feature type="transmembrane region" description="Helical" evidence="1">
    <location>
        <begin position="82"/>
        <end position="103"/>
    </location>
</feature>
<dbReference type="EMBL" id="JBEPLU010000002">
    <property type="protein sequence ID" value="MET3527637.1"/>
    <property type="molecule type" value="Genomic_DNA"/>
</dbReference>
<reference evidence="2 3" key="1">
    <citation type="submission" date="2024-06" db="EMBL/GenBank/DDBJ databases">
        <title>Genomic Encyclopedia of Type Strains, Phase IV (KMG-IV): sequencing the most valuable type-strain genomes for metagenomic binning, comparative biology and taxonomic classification.</title>
        <authorList>
            <person name="Goeker M."/>
        </authorList>
    </citation>
    <scope>NUCLEOTIDE SEQUENCE [LARGE SCALE GENOMIC DNA]</scope>
    <source>
        <strain evidence="2 3">DSM 17809</strain>
    </source>
</reference>
<gene>
    <name evidence="2" type="ORF">ABID41_002755</name>
</gene>
<feature type="transmembrane region" description="Helical" evidence="1">
    <location>
        <begin position="209"/>
        <end position="229"/>
    </location>
</feature>
<dbReference type="InterPro" id="IPR010640">
    <property type="entry name" value="Low_temperature_requirement_A"/>
</dbReference>
<dbReference type="Pfam" id="PF06772">
    <property type="entry name" value="LtrA"/>
    <property type="match status" value="1"/>
</dbReference>
<keyword evidence="3" id="KW-1185">Reference proteome</keyword>
<feature type="transmembrane region" description="Helical" evidence="1">
    <location>
        <begin position="141"/>
        <end position="161"/>
    </location>
</feature>